<comment type="caution">
    <text evidence="1">The sequence shown here is derived from an EMBL/GenBank/DDBJ whole genome shotgun (WGS) entry which is preliminary data.</text>
</comment>
<organism evidence="1 2">
    <name type="scientific">Catharanthus roseus</name>
    <name type="common">Madagascar periwinkle</name>
    <name type="synonym">Vinca rosea</name>
    <dbReference type="NCBI Taxonomy" id="4058"/>
    <lineage>
        <taxon>Eukaryota</taxon>
        <taxon>Viridiplantae</taxon>
        <taxon>Streptophyta</taxon>
        <taxon>Embryophyta</taxon>
        <taxon>Tracheophyta</taxon>
        <taxon>Spermatophyta</taxon>
        <taxon>Magnoliopsida</taxon>
        <taxon>eudicotyledons</taxon>
        <taxon>Gunneridae</taxon>
        <taxon>Pentapetalae</taxon>
        <taxon>asterids</taxon>
        <taxon>lamiids</taxon>
        <taxon>Gentianales</taxon>
        <taxon>Apocynaceae</taxon>
        <taxon>Rauvolfioideae</taxon>
        <taxon>Vinceae</taxon>
        <taxon>Catharanthinae</taxon>
        <taxon>Catharanthus</taxon>
    </lineage>
</organism>
<sequence length="88" mass="10199">MGFSYVFTNQKATCPAIGTYSSHKHFRAVKIPIRQSSYAYADFTIMADLYSCLSTFIHAKSCYFSRPKHFSIHKYFQKTHIQTHSFSS</sequence>
<proteinExistence type="predicted"/>
<dbReference type="EMBL" id="CM044706">
    <property type="protein sequence ID" value="KAI5659142.1"/>
    <property type="molecule type" value="Genomic_DNA"/>
</dbReference>
<dbReference type="Proteomes" id="UP001060085">
    <property type="component" value="Linkage Group LG06"/>
</dbReference>
<evidence type="ECO:0000313" key="1">
    <source>
        <dbReference type="EMBL" id="KAI5659142.1"/>
    </source>
</evidence>
<reference evidence="2" key="1">
    <citation type="journal article" date="2023" name="Nat. Plants">
        <title>Single-cell RNA sequencing provides a high-resolution roadmap for understanding the multicellular compartmentation of specialized metabolism.</title>
        <authorList>
            <person name="Sun S."/>
            <person name="Shen X."/>
            <person name="Li Y."/>
            <person name="Li Y."/>
            <person name="Wang S."/>
            <person name="Li R."/>
            <person name="Zhang H."/>
            <person name="Shen G."/>
            <person name="Guo B."/>
            <person name="Wei J."/>
            <person name="Xu J."/>
            <person name="St-Pierre B."/>
            <person name="Chen S."/>
            <person name="Sun C."/>
        </authorList>
    </citation>
    <scope>NUCLEOTIDE SEQUENCE [LARGE SCALE GENOMIC DNA]</scope>
</reference>
<evidence type="ECO:0000313" key="2">
    <source>
        <dbReference type="Proteomes" id="UP001060085"/>
    </source>
</evidence>
<keyword evidence="2" id="KW-1185">Reference proteome</keyword>
<gene>
    <name evidence="1" type="ORF">M9H77_27935</name>
</gene>
<name>A0ACC0ADW8_CATRO</name>
<accession>A0ACC0ADW8</accession>
<protein>
    <submittedName>
        <fullName evidence="1">Uncharacterized protein</fullName>
    </submittedName>
</protein>